<gene>
    <name evidence="1" type="ORF">JE024_34525</name>
</gene>
<keyword evidence="2" id="KW-1185">Reference proteome</keyword>
<organism evidence="1 2">
    <name type="scientific">Streptomyces zhihengii</name>
    <dbReference type="NCBI Taxonomy" id="1818004"/>
    <lineage>
        <taxon>Bacteria</taxon>
        <taxon>Bacillati</taxon>
        <taxon>Actinomycetota</taxon>
        <taxon>Actinomycetes</taxon>
        <taxon>Kitasatosporales</taxon>
        <taxon>Streptomycetaceae</taxon>
        <taxon>Streptomyces</taxon>
    </lineage>
</organism>
<protein>
    <submittedName>
        <fullName evidence="1">Uncharacterized protein</fullName>
    </submittedName>
</protein>
<dbReference type="RefSeq" id="WP_205377804.1">
    <property type="nucleotide sequence ID" value="NZ_JAFEJA010000002.1"/>
</dbReference>
<reference evidence="1 2" key="1">
    <citation type="journal article" date="2016" name="Arch. Microbiol.">
        <title>Streptomyces zhihengii sp. nov., isolated from rhizospheric soil of Psammosilene tunicoides.</title>
        <authorList>
            <person name="Huang M.J."/>
            <person name="Fei J.J."/>
            <person name="Salam N."/>
            <person name="Kim C.J."/>
            <person name="Hozzein W.N."/>
            <person name="Xiao M."/>
            <person name="Huang H.Q."/>
            <person name="Li W.J."/>
        </authorList>
    </citation>
    <scope>NUCLEOTIDE SEQUENCE [LARGE SCALE GENOMIC DNA]</scope>
    <source>
        <strain evidence="1 2">YIM T102</strain>
    </source>
</reference>
<evidence type="ECO:0000313" key="1">
    <source>
        <dbReference type="EMBL" id="MBM9623711.1"/>
    </source>
</evidence>
<comment type="caution">
    <text evidence="1">The sequence shown here is derived from an EMBL/GenBank/DDBJ whole genome shotgun (WGS) entry which is preliminary data.</text>
</comment>
<name>A0ABS2V1K6_9ACTN</name>
<sequence length="130" mass="14318">MLVRTGRLAKVGQERTRVRVHTPVGVAEVVWCGDPREADGHHHVEWTVDDDVHWGVNTVPAGLSEPGLWQEGDRVVMRGRFHLVEGGAWMQMGVSPILLDVVPPIADGADGAWVELAVASDRVTLWPYLI</sequence>
<proteinExistence type="predicted"/>
<dbReference type="Proteomes" id="UP000664109">
    <property type="component" value="Unassembled WGS sequence"/>
</dbReference>
<evidence type="ECO:0000313" key="2">
    <source>
        <dbReference type="Proteomes" id="UP000664109"/>
    </source>
</evidence>
<dbReference type="EMBL" id="JAFEJA010000002">
    <property type="protein sequence ID" value="MBM9623711.1"/>
    <property type="molecule type" value="Genomic_DNA"/>
</dbReference>
<accession>A0ABS2V1K6</accession>